<evidence type="ECO:0000256" key="2">
    <source>
        <dbReference type="SAM" id="SignalP"/>
    </source>
</evidence>
<organism evidence="4 5">
    <name type="scientific">Pseudidiomarina indica</name>
    <dbReference type="NCBI Taxonomy" id="1159017"/>
    <lineage>
        <taxon>Bacteria</taxon>
        <taxon>Pseudomonadati</taxon>
        <taxon>Pseudomonadota</taxon>
        <taxon>Gammaproteobacteria</taxon>
        <taxon>Alteromonadales</taxon>
        <taxon>Idiomarinaceae</taxon>
        <taxon>Pseudidiomarina</taxon>
    </lineage>
</organism>
<gene>
    <name evidence="4" type="ORF">SAMN02927930_00365</name>
</gene>
<feature type="chain" id="PRO_5011648909" evidence="2">
    <location>
        <begin position="26"/>
        <end position="740"/>
    </location>
</feature>
<dbReference type="PROSITE" id="PS51257">
    <property type="entry name" value="PROKAR_LIPOPROTEIN"/>
    <property type="match status" value="1"/>
</dbReference>
<feature type="domain" description="Sulfatase N-terminal" evidence="3">
    <location>
        <begin position="46"/>
        <end position="442"/>
    </location>
</feature>
<sequence length="740" mass="79096">MKPSTAWLCAVVTAIALTGCNNSSSDPEPTPPVVIDPDPDPVELAPNILFVMMDDVGIDQLSVMGYGGVNPPETPSINAIAQAGVRFRNTWSMPECSPGRGALLAGTYPLRTKMYQALGPNDLANSQLSPYLQTVPKMLQEAGYESGLFGKFHLGGPEHNPFEYATPHMLGWDYFYGWLGGLPATIDTTAGGVGEQGTYSCGFVPSLAQNATVGADQGACYTSATQCSELTYSGTGDSVGLQCVLQGGILVPNASCAATAPEFVVFDRENAHYVSELVINDGAEVEQVPLADPRGRGYRSVIEAQAATEWINSRSGEQPWMATVSFSAPHTPLQPPPAELMVRDLHHELNAQCDLSAGNTLNARRIADAMIEGLDTALAQLMKETGIVTETEDGLVYNPDSRTMVVIVGDNGSFGPTVKAPFDLNRAKGTAYQTGVWVPLVVGGHLVDDPDRDVEHMVNATDVYGLFGEIAGLEADVIAMGGPDSMGLMPYLQDATQPSLRTYNFAQGALNIQLNDGRNGPCVFSTMCSHTPTSKSVCEDNGGVWWGIGADDSLVVQTYQSGDLAQCWEVNQVIYQADPAQYETNRLAMGPTLYQAIRNEHYKLVQNHALDYDPATDGPVDWFSIELYQINQDHVPLLDTANRDLLAGAGAAGVPDLTEEAQQNYAALSAAVADIMSSQPDCVGDGNYDGVVDQRDIDNYHAIVDAGWTASSWYDVNFDGSTDMDDLTIIEAALGTVCGL</sequence>
<dbReference type="Proteomes" id="UP000199626">
    <property type="component" value="Unassembled WGS sequence"/>
</dbReference>
<dbReference type="PANTHER" id="PTHR42693:SF33">
    <property type="entry name" value="ARYLSULFATASE"/>
    <property type="match status" value="1"/>
</dbReference>
<reference evidence="5" key="1">
    <citation type="submission" date="2016-10" db="EMBL/GenBank/DDBJ databases">
        <authorList>
            <person name="Varghese N."/>
            <person name="Submissions S."/>
        </authorList>
    </citation>
    <scope>NUCLEOTIDE SEQUENCE [LARGE SCALE GENOMIC DNA]</scope>
    <source>
        <strain evidence="5">CGMCC 1.10824</strain>
    </source>
</reference>
<evidence type="ECO:0000256" key="1">
    <source>
        <dbReference type="ARBA" id="ARBA00008779"/>
    </source>
</evidence>
<dbReference type="OrthoDB" id="9796530at2"/>
<name>A0A1G6ANN9_9GAMM</name>
<dbReference type="Gene3D" id="3.40.720.10">
    <property type="entry name" value="Alkaline Phosphatase, subunit A"/>
    <property type="match status" value="1"/>
</dbReference>
<dbReference type="EMBL" id="FMXN01000002">
    <property type="protein sequence ID" value="SDB09965.1"/>
    <property type="molecule type" value="Genomic_DNA"/>
</dbReference>
<dbReference type="InterPro" id="IPR000917">
    <property type="entry name" value="Sulfatase_N"/>
</dbReference>
<dbReference type="GO" id="GO:0004065">
    <property type="term" value="F:arylsulfatase activity"/>
    <property type="evidence" value="ECO:0007669"/>
    <property type="project" value="TreeGrafter"/>
</dbReference>
<evidence type="ECO:0000259" key="3">
    <source>
        <dbReference type="Pfam" id="PF00884"/>
    </source>
</evidence>
<dbReference type="SUPFAM" id="SSF53649">
    <property type="entry name" value="Alkaline phosphatase-like"/>
    <property type="match status" value="1"/>
</dbReference>
<dbReference type="InterPro" id="IPR050738">
    <property type="entry name" value="Sulfatase"/>
</dbReference>
<evidence type="ECO:0000313" key="4">
    <source>
        <dbReference type="EMBL" id="SDB09965.1"/>
    </source>
</evidence>
<protein>
    <submittedName>
        <fullName evidence="4">Arylsulfatase A</fullName>
    </submittedName>
</protein>
<comment type="similarity">
    <text evidence="1">Belongs to the sulfatase family.</text>
</comment>
<dbReference type="AlphaFoldDB" id="A0A1G6ANN9"/>
<feature type="signal peptide" evidence="2">
    <location>
        <begin position="1"/>
        <end position="25"/>
    </location>
</feature>
<dbReference type="STRING" id="1159017.SAMN02927930_00365"/>
<accession>A0A1G6ANN9</accession>
<keyword evidence="2" id="KW-0732">Signal</keyword>
<dbReference type="PANTHER" id="PTHR42693">
    <property type="entry name" value="ARYLSULFATASE FAMILY MEMBER"/>
    <property type="match status" value="1"/>
</dbReference>
<evidence type="ECO:0000313" key="5">
    <source>
        <dbReference type="Proteomes" id="UP000199626"/>
    </source>
</evidence>
<dbReference type="Pfam" id="PF00884">
    <property type="entry name" value="Sulfatase"/>
    <property type="match status" value="1"/>
</dbReference>
<dbReference type="RefSeq" id="WP_092591167.1">
    <property type="nucleotide sequence ID" value="NZ_FMXN01000002.1"/>
</dbReference>
<keyword evidence="5" id="KW-1185">Reference proteome</keyword>
<proteinExistence type="inferred from homology"/>
<dbReference type="InterPro" id="IPR017850">
    <property type="entry name" value="Alkaline_phosphatase_core_sf"/>
</dbReference>